<reference evidence="1 2" key="1">
    <citation type="journal article" date="2023" name="Plant Dis.">
        <title>First Report of Diplodia intermedia Causing Canker and Dieback Diseases on Apple Trees in Canada.</title>
        <authorList>
            <person name="Ellouze W."/>
            <person name="Ilyukhin E."/>
            <person name="Sulman M."/>
            <person name="Ali S."/>
        </authorList>
    </citation>
    <scope>NUCLEOTIDE SEQUENCE [LARGE SCALE GENOMIC DNA]</scope>
    <source>
        <strain evidence="1 2">M45-28</strain>
    </source>
</reference>
<keyword evidence="2" id="KW-1185">Reference proteome</keyword>
<dbReference type="EMBL" id="JAKEKT020000029">
    <property type="protein sequence ID" value="KAL1643075.1"/>
    <property type="molecule type" value="Genomic_DNA"/>
</dbReference>
<name>A0ABR3TSB6_9PEZI</name>
<dbReference type="Proteomes" id="UP001521184">
    <property type="component" value="Unassembled WGS sequence"/>
</dbReference>
<protein>
    <recommendedName>
        <fullName evidence="3">F-box domain-containing protein</fullName>
    </recommendedName>
</protein>
<evidence type="ECO:0008006" key="3">
    <source>
        <dbReference type="Google" id="ProtNLM"/>
    </source>
</evidence>
<sequence>MDTSVSRLHTLPADIVTAIADFLDVTDCGSLRMTSKELHAKSTFSFVKHVADLGFSFHPLRLAELCIVSQSPAIAEAIQNLAIYEPDDNHYDNPCPCYR</sequence>
<proteinExistence type="predicted"/>
<dbReference type="InterPro" id="IPR036047">
    <property type="entry name" value="F-box-like_dom_sf"/>
</dbReference>
<evidence type="ECO:0000313" key="1">
    <source>
        <dbReference type="EMBL" id="KAL1643075.1"/>
    </source>
</evidence>
<gene>
    <name evidence="1" type="ORF">SLS58_005044</name>
</gene>
<organism evidence="1 2">
    <name type="scientific">Diplodia intermedia</name>
    <dbReference type="NCBI Taxonomy" id="856260"/>
    <lineage>
        <taxon>Eukaryota</taxon>
        <taxon>Fungi</taxon>
        <taxon>Dikarya</taxon>
        <taxon>Ascomycota</taxon>
        <taxon>Pezizomycotina</taxon>
        <taxon>Dothideomycetes</taxon>
        <taxon>Dothideomycetes incertae sedis</taxon>
        <taxon>Botryosphaeriales</taxon>
        <taxon>Botryosphaeriaceae</taxon>
        <taxon>Diplodia</taxon>
    </lineage>
</organism>
<evidence type="ECO:0000313" key="2">
    <source>
        <dbReference type="Proteomes" id="UP001521184"/>
    </source>
</evidence>
<comment type="caution">
    <text evidence="1">The sequence shown here is derived from an EMBL/GenBank/DDBJ whole genome shotgun (WGS) entry which is preliminary data.</text>
</comment>
<dbReference type="SUPFAM" id="SSF81383">
    <property type="entry name" value="F-box domain"/>
    <property type="match status" value="1"/>
</dbReference>
<accession>A0ABR3TSB6</accession>